<reference evidence="2 3" key="1">
    <citation type="journal article" date="2013" name="PLoS ONE">
        <title>Predicting the Proteins of Angomonas deanei, Strigomonas culicis and Their Respective Endosymbionts Reveals New Aspects of the Trypanosomatidae Family.</title>
        <authorList>
            <person name="Motta M.C."/>
            <person name="Martins A.C."/>
            <person name="de Souza S.S."/>
            <person name="Catta-Preta C.M."/>
            <person name="Silva R."/>
            <person name="Klein C.C."/>
            <person name="de Almeida L.G."/>
            <person name="de Lima Cunha O."/>
            <person name="Ciapina L.P."/>
            <person name="Brocchi M."/>
            <person name="Colabardini A.C."/>
            <person name="de Araujo Lima B."/>
            <person name="Machado C.R."/>
            <person name="de Almeida Soares C.M."/>
            <person name="Probst C.M."/>
            <person name="de Menezes C.B."/>
            <person name="Thompson C.E."/>
            <person name="Bartholomeu D.C."/>
            <person name="Gradia D.F."/>
            <person name="Pavoni D.P."/>
            <person name="Grisard E.C."/>
            <person name="Fantinatti-Garboggini F."/>
            <person name="Marchini F.K."/>
            <person name="Rodrigues-Luiz G.F."/>
            <person name="Wagner G."/>
            <person name="Goldman G.H."/>
            <person name="Fietto J.L."/>
            <person name="Elias M.C."/>
            <person name="Goldman M.H."/>
            <person name="Sagot M.F."/>
            <person name="Pereira M."/>
            <person name="Stoco P.H."/>
            <person name="de Mendonca-Neto R.P."/>
            <person name="Teixeira S.M."/>
            <person name="Maciel T.E."/>
            <person name="de Oliveira Mendes T.A."/>
            <person name="Urmenyi T.P."/>
            <person name="de Souza W."/>
            <person name="Schenkman S."/>
            <person name="de Vasconcelos A.T."/>
        </authorList>
    </citation>
    <scope>NUCLEOTIDE SEQUENCE [LARGE SCALE GENOMIC DNA]</scope>
</reference>
<feature type="region of interest" description="Disordered" evidence="1">
    <location>
        <begin position="827"/>
        <end position="880"/>
    </location>
</feature>
<dbReference type="Proteomes" id="UP000015354">
    <property type="component" value="Unassembled WGS sequence"/>
</dbReference>
<accession>S9TSQ7</accession>
<dbReference type="AlphaFoldDB" id="S9TSQ7"/>
<organism evidence="2 3">
    <name type="scientific">Strigomonas culicis</name>
    <dbReference type="NCBI Taxonomy" id="28005"/>
    <lineage>
        <taxon>Eukaryota</taxon>
        <taxon>Discoba</taxon>
        <taxon>Euglenozoa</taxon>
        <taxon>Kinetoplastea</taxon>
        <taxon>Metakinetoplastina</taxon>
        <taxon>Trypanosomatida</taxon>
        <taxon>Trypanosomatidae</taxon>
        <taxon>Strigomonadinae</taxon>
        <taxon>Strigomonas</taxon>
    </lineage>
</organism>
<evidence type="ECO:0000313" key="3">
    <source>
        <dbReference type="Proteomes" id="UP000015354"/>
    </source>
</evidence>
<comment type="caution">
    <text evidence="2">The sequence shown here is derived from an EMBL/GenBank/DDBJ whole genome shotgun (WGS) entry which is preliminary data.</text>
</comment>
<proteinExistence type="predicted"/>
<keyword evidence="3" id="KW-1185">Reference proteome</keyword>
<evidence type="ECO:0000256" key="1">
    <source>
        <dbReference type="SAM" id="MobiDB-lite"/>
    </source>
</evidence>
<dbReference type="OrthoDB" id="276000at2759"/>
<protein>
    <submittedName>
        <fullName evidence="2">Uncharacterized protein</fullName>
    </submittedName>
</protein>
<name>S9TSQ7_9TRYP</name>
<evidence type="ECO:0000313" key="2">
    <source>
        <dbReference type="EMBL" id="EPY21437.1"/>
    </source>
</evidence>
<dbReference type="EMBL" id="ATMH01008547">
    <property type="protein sequence ID" value="EPY21437.1"/>
    <property type="molecule type" value="Genomic_DNA"/>
</dbReference>
<gene>
    <name evidence="2" type="ORF">STCU_08547</name>
</gene>
<sequence>MPEVKFNREFLHRCCVHFSSSLVEEKAATAECEYALCFVRAHGHQYPTEIARALVWRVVESEDLLDRAGAWLLLTSVLLECSDIKRDLMKTTLADKISSLLHYLIGHRWFTLLVSTARTGTGQLDLTSYGNVVPAAALKGEDQIPLAVDAAQSEVLARRYRAILTTWKQIWREDVYHVLKEEARAAQRNGNHLSEKGALYLSVPDTFKDSLWCLRRKEPRPHTSWHVLRCNGWPGLPREPQSSNAVRPPTPALPASMAEVDALDRTMHPTARAWVRRLLEADGGCRLCNTWRHTEARCPCEMPFQRSPTDEGEARRRQWLTQHRAKRFTPIEAIELLFSHGLRLPLQPPQVLDTITTLIRGERPYEDVLDAYDVVRGAVTGPLERHALWLHASHALLPSKTLFAKPSDDALSPAMERARRYLQDRRRLVEYRELMRSVEVLDGPFRRRALPPAARGYLEEVRETNSFFFCLVDGSLPADFTPGRYARVPEEVVALAPIKDILCRACLEPFHAAERCPARRGDGPVELWDLQVARLVLEDNALLDLSYPREAGRVEEALRRIDADDRHAKEFRKLELSLAVKLIHERRGHICRPCNMAGHRAATCEVHARAVLARERLREVDVRLDPHDAIQRLHAYQRDGNQEALRDLRDAVNVFAGHGRRYPAAYLTAIQEFDDARIPLAAVRYCTAAVRSFLMAIRSSDLLQQLPPLTEPDFPEVCLFCDSYHHRGEDCDRPGEEERGFLRHLRGYGVTLWVYLQRPPHYDRLLPPEHAAGREAVLLSVRQFEKDYGVGGIARKKFLELNGLSQVEAQPAEAIASQLGSASFSQVAPLPGGGSRSVPAAAHQSQETETALDGESPVKRHRAEGDERAAAVEENAGTLV</sequence>